<keyword evidence="11" id="KW-0472">Membrane</keyword>
<comment type="similarity">
    <text evidence="5">Belongs to the FAD-dependent glycerol-3-phosphate dehydrogenase family.</text>
</comment>
<dbReference type="GO" id="GO:0004368">
    <property type="term" value="F:glycerol-3-phosphate dehydrogenase (quinone) activity"/>
    <property type="evidence" value="ECO:0007669"/>
    <property type="project" value="InterPro"/>
</dbReference>
<dbReference type="CDD" id="cd19946">
    <property type="entry name" value="GlpA-like_Fer2_BFD-like"/>
    <property type="match status" value="1"/>
</dbReference>
<dbReference type="EMBL" id="VYDA01000480">
    <property type="protein sequence ID" value="MYH62703.1"/>
    <property type="molecule type" value="Genomic_DNA"/>
</dbReference>
<feature type="compositionally biased region" description="Low complexity" evidence="12">
    <location>
        <begin position="474"/>
        <end position="490"/>
    </location>
</feature>
<keyword evidence="9" id="KW-0274">FAD</keyword>
<protein>
    <submittedName>
        <fullName evidence="15">FAD-dependent oxidoreductase</fullName>
    </submittedName>
</protein>
<dbReference type="SUPFAM" id="SSF51905">
    <property type="entry name" value="FAD/NAD(P)-binding domain"/>
    <property type="match status" value="1"/>
</dbReference>
<sequence length="490" mass="52808">MNPGLSRVFELPDAAADSFLATHATAQAARQAGATLLPYHELTRLHLSGGDGNRTLSGATVLDTVSGQELHIDADLVINAAGAWSGQIAALADVEVKMILGKGVMLATNARLTNTVINRCKMPGDGDILVPIHTVSVIGTTDEKVADPEHLPIEQWEIDLMLTEGDKLVPGLSRSRILRAWAGVRPLFQETQPPAGSTQSNDSSQSDDQPVQELPQDSRDATRALALLNHQQRDGVRGFITITGGKWTTFRLMAESAVDAACEQLGVSRPCRTAVTSVPGVEQGHYWLGHRLSEVEDKQLQSELICECELVTRSMLEGAAQRNPTVTLDDLRRDVRLGMGPCQGGFCTYRAVGILHQLRAGTTSSAAGEWSVAHMQSPAHHHRDSAAAEAAGTGSESASSPTPTHDSRQRSAAVDPKAAVSQPNLLLRDFLQERWKGVAPILWGQQLRQERLDELIYLSILNADHLPVDDEESPLSSFYRSDSSLSGSAL</sequence>
<reference evidence="15" key="1">
    <citation type="submission" date="2019-09" db="EMBL/GenBank/DDBJ databases">
        <title>Characterisation of the sponge microbiome using genome-centric metagenomics.</title>
        <authorList>
            <person name="Engelberts J.P."/>
            <person name="Robbins S.J."/>
            <person name="De Goeij J.M."/>
            <person name="Aranda M."/>
            <person name="Bell S.C."/>
            <person name="Webster N.S."/>
        </authorList>
    </citation>
    <scope>NUCLEOTIDE SEQUENCE</scope>
    <source>
        <strain evidence="15">SB0675_bin_29</strain>
    </source>
</reference>
<comment type="cofactor">
    <cofactor evidence="2">
        <name>FAD</name>
        <dbReference type="ChEBI" id="CHEBI:57692"/>
    </cofactor>
</comment>
<proteinExistence type="inferred from homology"/>
<dbReference type="Gene3D" id="1.10.10.1100">
    <property type="entry name" value="BFD-like [2Fe-2S]-binding domain"/>
    <property type="match status" value="1"/>
</dbReference>
<dbReference type="Pfam" id="PF04324">
    <property type="entry name" value="Fer2_BFD"/>
    <property type="match status" value="1"/>
</dbReference>
<dbReference type="SUPFAM" id="SSF54373">
    <property type="entry name" value="FAD-linked reductases, C-terminal domain"/>
    <property type="match status" value="1"/>
</dbReference>
<feature type="compositionally biased region" description="Low complexity" evidence="12">
    <location>
        <begin position="387"/>
        <end position="403"/>
    </location>
</feature>
<dbReference type="InterPro" id="IPR036188">
    <property type="entry name" value="FAD/NAD-bd_sf"/>
</dbReference>
<feature type="region of interest" description="Disordered" evidence="12">
    <location>
        <begin position="471"/>
        <end position="490"/>
    </location>
</feature>
<evidence type="ECO:0000256" key="1">
    <source>
        <dbReference type="ARBA" id="ARBA00001917"/>
    </source>
</evidence>
<gene>
    <name evidence="15" type="ORF">F4148_13430</name>
</gene>
<name>A0A6B1FZT6_9CHLR</name>
<dbReference type="Gene3D" id="3.50.50.60">
    <property type="entry name" value="FAD/NAD(P)-binding domain"/>
    <property type="match status" value="2"/>
</dbReference>
<evidence type="ECO:0000256" key="4">
    <source>
        <dbReference type="ARBA" id="ARBA00005157"/>
    </source>
</evidence>
<evidence type="ECO:0000256" key="11">
    <source>
        <dbReference type="ARBA" id="ARBA00023136"/>
    </source>
</evidence>
<feature type="compositionally biased region" description="Low complexity" evidence="12">
    <location>
        <begin position="197"/>
        <end position="209"/>
    </location>
</feature>
<evidence type="ECO:0000256" key="6">
    <source>
        <dbReference type="ARBA" id="ARBA00011331"/>
    </source>
</evidence>
<dbReference type="InterPro" id="IPR000447">
    <property type="entry name" value="G3P_DH_FAD-dep"/>
</dbReference>
<dbReference type="UniPathway" id="UPA00618">
    <property type="reaction ID" value="UER00673"/>
</dbReference>
<dbReference type="InterPro" id="IPR007419">
    <property type="entry name" value="BFD-like_2Fe2S-bd_dom"/>
</dbReference>
<evidence type="ECO:0000256" key="5">
    <source>
        <dbReference type="ARBA" id="ARBA00007330"/>
    </source>
</evidence>
<feature type="region of interest" description="Disordered" evidence="12">
    <location>
        <begin position="189"/>
        <end position="216"/>
    </location>
</feature>
<feature type="domain" description="FAD dependent oxidoreductase" evidence="13">
    <location>
        <begin position="8"/>
        <end position="197"/>
    </location>
</feature>
<evidence type="ECO:0000256" key="2">
    <source>
        <dbReference type="ARBA" id="ARBA00001974"/>
    </source>
</evidence>
<dbReference type="Pfam" id="PF01266">
    <property type="entry name" value="DAO"/>
    <property type="match status" value="1"/>
</dbReference>
<dbReference type="InterPro" id="IPR006076">
    <property type="entry name" value="FAD-dep_OxRdtase"/>
</dbReference>
<comment type="caution">
    <text evidence="15">The sequence shown here is derived from an EMBL/GenBank/DDBJ whole genome shotgun (WGS) entry which is preliminary data.</text>
</comment>
<comment type="subcellular location">
    <subcellularLocation>
        <location evidence="3">Cell membrane</location>
        <topology evidence="3">Peripheral membrane protein</topology>
    </subcellularLocation>
</comment>
<evidence type="ECO:0000256" key="3">
    <source>
        <dbReference type="ARBA" id="ARBA00004202"/>
    </source>
</evidence>
<dbReference type="GO" id="GO:0019563">
    <property type="term" value="P:glycerol catabolic process"/>
    <property type="evidence" value="ECO:0007669"/>
    <property type="project" value="UniProtKB-UniPathway"/>
</dbReference>
<dbReference type="GO" id="GO:0046168">
    <property type="term" value="P:glycerol-3-phosphate catabolic process"/>
    <property type="evidence" value="ECO:0007669"/>
    <property type="project" value="TreeGrafter"/>
</dbReference>
<accession>A0A6B1FZT6</accession>
<comment type="pathway">
    <text evidence="4">Polyol metabolism; glycerol degradation via glycerol kinase pathway; glycerone phosphate from sn-glycerol 3-phosphate (anaerobic route): step 1/1.</text>
</comment>
<comment type="subunit">
    <text evidence="6">Composed of a catalytic GlpA/B dimer and of membrane bound GlpC.</text>
</comment>
<dbReference type="GO" id="GO:0005886">
    <property type="term" value="C:plasma membrane"/>
    <property type="evidence" value="ECO:0007669"/>
    <property type="project" value="UniProtKB-SubCell"/>
</dbReference>
<evidence type="ECO:0000313" key="15">
    <source>
        <dbReference type="EMBL" id="MYH62703.1"/>
    </source>
</evidence>
<dbReference type="PANTHER" id="PTHR11985">
    <property type="entry name" value="GLYCEROL-3-PHOSPHATE DEHYDROGENASE"/>
    <property type="match status" value="1"/>
</dbReference>
<evidence type="ECO:0000256" key="9">
    <source>
        <dbReference type="ARBA" id="ARBA00022827"/>
    </source>
</evidence>
<evidence type="ECO:0000259" key="14">
    <source>
        <dbReference type="Pfam" id="PF04324"/>
    </source>
</evidence>
<keyword evidence="10" id="KW-0560">Oxidoreductase</keyword>
<dbReference type="PANTHER" id="PTHR11985:SF35">
    <property type="entry name" value="ANAEROBIC GLYCEROL-3-PHOSPHATE DEHYDROGENASE SUBUNIT A"/>
    <property type="match status" value="1"/>
</dbReference>
<feature type="domain" description="BFD-like [2Fe-2S]-binding" evidence="14">
    <location>
        <begin position="304"/>
        <end position="356"/>
    </location>
</feature>
<evidence type="ECO:0000259" key="13">
    <source>
        <dbReference type="Pfam" id="PF01266"/>
    </source>
</evidence>
<organism evidence="15">
    <name type="scientific">Caldilineaceae bacterium SB0675_bin_29</name>
    <dbReference type="NCBI Taxonomy" id="2605266"/>
    <lineage>
        <taxon>Bacteria</taxon>
        <taxon>Bacillati</taxon>
        <taxon>Chloroflexota</taxon>
        <taxon>Caldilineae</taxon>
        <taxon>Caldilineales</taxon>
        <taxon>Caldilineaceae</taxon>
    </lineage>
</organism>
<dbReference type="AlphaFoldDB" id="A0A6B1FZT6"/>
<keyword evidence="8" id="KW-0285">Flavoprotein</keyword>
<dbReference type="Gene3D" id="3.30.9.10">
    <property type="entry name" value="D-Amino Acid Oxidase, subunit A, domain 2"/>
    <property type="match status" value="1"/>
</dbReference>
<feature type="region of interest" description="Disordered" evidence="12">
    <location>
        <begin position="373"/>
        <end position="418"/>
    </location>
</feature>
<evidence type="ECO:0000256" key="12">
    <source>
        <dbReference type="SAM" id="MobiDB-lite"/>
    </source>
</evidence>
<evidence type="ECO:0000256" key="10">
    <source>
        <dbReference type="ARBA" id="ARBA00023002"/>
    </source>
</evidence>
<evidence type="ECO:0000256" key="7">
    <source>
        <dbReference type="ARBA" id="ARBA00022475"/>
    </source>
</evidence>
<dbReference type="InterPro" id="IPR041854">
    <property type="entry name" value="BFD-like_2Fe2S-bd_dom_sf"/>
</dbReference>
<evidence type="ECO:0000256" key="8">
    <source>
        <dbReference type="ARBA" id="ARBA00022630"/>
    </source>
</evidence>
<comment type="cofactor">
    <cofactor evidence="1">
        <name>FMN</name>
        <dbReference type="ChEBI" id="CHEBI:58210"/>
    </cofactor>
</comment>
<keyword evidence="7" id="KW-1003">Cell membrane</keyword>